<accession>A0A0F7R1E4</accession>
<dbReference type="InterPro" id="IPR000873">
    <property type="entry name" value="AMP-dep_synth/lig_dom"/>
</dbReference>
<dbReference type="InterPro" id="IPR045851">
    <property type="entry name" value="AMP-bd_C_sf"/>
</dbReference>
<dbReference type="SUPFAM" id="SSF56801">
    <property type="entry name" value="Acetyl-CoA synthetase-like"/>
    <property type="match status" value="1"/>
</dbReference>
<reference evidence="2" key="1">
    <citation type="journal article" date="2015" name="ChemBioChem">
        <title>Genome Mining of the Hitachimycin Biosynthetic Gene Cluster: Involvement of a Phenylalanine-2,3-aminomutase in Biosynthesis.</title>
        <authorList>
            <person name="Kudo F."/>
            <person name="Kawamura K."/>
            <person name="Uchino A."/>
            <person name="Miyanaga A."/>
            <person name="Numakura M."/>
            <person name="Takayanagi R."/>
            <person name="Eguchi T."/>
        </authorList>
    </citation>
    <scope>NUCLEOTIDE SEQUENCE</scope>
    <source>
        <strain evidence="2">JCM 11712</strain>
    </source>
</reference>
<dbReference type="SMR" id="A0A0F7R1E4"/>
<evidence type="ECO:0000313" key="2">
    <source>
        <dbReference type="EMBL" id="BAR73011.1"/>
    </source>
</evidence>
<proteinExistence type="predicted"/>
<organism evidence="2">
    <name type="scientific">Embleya scabrispora</name>
    <dbReference type="NCBI Taxonomy" id="159449"/>
    <lineage>
        <taxon>Bacteria</taxon>
        <taxon>Bacillati</taxon>
        <taxon>Actinomycetota</taxon>
        <taxon>Actinomycetes</taxon>
        <taxon>Kitasatosporales</taxon>
        <taxon>Streptomycetaceae</taxon>
        <taxon>Embleya</taxon>
    </lineage>
</organism>
<dbReference type="Pfam" id="PF00501">
    <property type="entry name" value="AMP-binding"/>
    <property type="match status" value="1"/>
</dbReference>
<dbReference type="Gene3D" id="3.40.50.12780">
    <property type="entry name" value="N-terminal domain of ligase-like"/>
    <property type="match status" value="1"/>
</dbReference>
<gene>
    <name evidence="2" type="primary">hitE</name>
</gene>
<feature type="domain" description="AMP-dependent synthetase/ligase" evidence="1">
    <location>
        <begin position="21"/>
        <end position="372"/>
    </location>
</feature>
<dbReference type="AlphaFoldDB" id="A0A0F7R1E4"/>
<dbReference type="PANTHER" id="PTHR45527">
    <property type="entry name" value="NONRIBOSOMAL PEPTIDE SYNTHETASE"/>
    <property type="match status" value="1"/>
</dbReference>
<protein>
    <submittedName>
        <fullName evidence="2">Putative ATP-dependent aminoacyl-ACP synthetase</fullName>
    </submittedName>
</protein>
<dbReference type="InterPro" id="IPR042099">
    <property type="entry name" value="ANL_N_sf"/>
</dbReference>
<dbReference type="GO" id="GO:0005737">
    <property type="term" value="C:cytoplasm"/>
    <property type="evidence" value="ECO:0007669"/>
    <property type="project" value="TreeGrafter"/>
</dbReference>
<evidence type="ECO:0000259" key="1">
    <source>
        <dbReference type="Pfam" id="PF00501"/>
    </source>
</evidence>
<dbReference type="GO" id="GO:0044550">
    <property type="term" value="P:secondary metabolite biosynthetic process"/>
    <property type="evidence" value="ECO:0007669"/>
    <property type="project" value="TreeGrafter"/>
</dbReference>
<dbReference type="Gene3D" id="3.30.300.30">
    <property type="match status" value="1"/>
</dbReference>
<dbReference type="EMBL" id="LC008143">
    <property type="protein sequence ID" value="BAR73011.1"/>
    <property type="molecule type" value="Genomic_DNA"/>
</dbReference>
<sequence length="516" mass="54797">MSEAPAHALHARFLRGLAIAPEGTAFRVGADAVGYARAHAEALRWAGALTAGTTKPPGAVAVLANKGFESYVGILAALYSGATVVPLHPDFPASRTRHMLAASGAGAVIADGAGLAALAGAESDLPVLAPACADDGRSRRIAVHARDALDEPVWADPSDVAYTLFTSGSTGRPKGVPITHAALHHYFELMDRRYDFTAEDVFSQATELNFDCAAFDLFCAWGAGASVHAVPAQAYLDLPAFVAERKMTVWFSTPSGIAMVRRLGGLAPGALPSLRWSFFAGEALLCADTADWQAAAPGSVVENLYGPTELTITVTGHRWSPEVSLGLSVNGIVPIGAVHERHDHVLLGEDGEPREAEGELCITGPQATAGYLDPADDRGRFVRRDGRTWYRTGDRVRRLANGELAYLGRLDAQVQIQGWRVELAEVDNAVRTCPGVVDAATVTRPSESGLELVVYYTGAPTPPAVLARHLRTTLPSGLIPKHYHHLDAFPLNPNRKVDRRRLAELAAGPARVEVGS</sequence>
<dbReference type="GO" id="GO:0031177">
    <property type="term" value="F:phosphopantetheine binding"/>
    <property type="evidence" value="ECO:0007669"/>
    <property type="project" value="TreeGrafter"/>
</dbReference>
<dbReference type="PANTHER" id="PTHR45527:SF1">
    <property type="entry name" value="FATTY ACID SYNTHASE"/>
    <property type="match status" value="1"/>
</dbReference>
<name>A0A0F7R1E4_9ACTN</name>
<dbReference type="GO" id="GO:0043041">
    <property type="term" value="P:amino acid activation for nonribosomal peptide biosynthetic process"/>
    <property type="evidence" value="ECO:0007669"/>
    <property type="project" value="TreeGrafter"/>
</dbReference>